<dbReference type="Gene3D" id="3.40.50.720">
    <property type="entry name" value="NAD(P)-binding Rossmann-like Domain"/>
    <property type="match status" value="1"/>
</dbReference>
<evidence type="ECO:0000256" key="2">
    <source>
        <dbReference type="ARBA" id="ARBA00023002"/>
    </source>
</evidence>
<dbReference type="GeneID" id="75050777"/>
<comment type="similarity">
    <text evidence="1 3">Belongs to the short-chain dehydrogenases/reductases (SDR) family.</text>
</comment>
<dbReference type="AlphaFoldDB" id="A0A7G5MUI1"/>
<dbReference type="CDD" id="cd05233">
    <property type="entry name" value="SDR_c"/>
    <property type="match status" value="1"/>
</dbReference>
<evidence type="ECO:0000313" key="4">
    <source>
        <dbReference type="EMBL" id="QMW78274.1"/>
    </source>
</evidence>
<dbReference type="InterPro" id="IPR002347">
    <property type="entry name" value="SDR_fam"/>
</dbReference>
<name>A0A7G5MUI1_9FIRM</name>
<gene>
    <name evidence="4" type="ORF">E5259_12070</name>
</gene>
<evidence type="ECO:0000313" key="5">
    <source>
        <dbReference type="Proteomes" id="UP000515789"/>
    </source>
</evidence>
<dbReference type="PRINTS" id="PR00080">
    <property type="entry name" value="SDRFAMILY"/>
</dbReference>
<dbReference type="PANTHER" id="PTHR42901:SF1">
    <property type="entry name" value="ALCOHOL DEHYDROGENASE"/>
    <property type="match status" value="1"/>
</dbReference>
<dbReference type="GO" id="GO:0016491">
    <property type="term" value="F:oxidoreductase activity"/>
    <property type="evidence" value="ECO:0007669"/>
    <property type="project" value="UniProtKB-KW"/>
</dbReference>
<dbReference type="RefSeq" id="WP_018598036.1">
    <property type="nucleotide sequence ID" value="NZ_AP031416.1"/>
</dbReference>
<sequence length="263" mass="29026">MSKKTIAIVTGANGGLGKEFVKLLLKEENVSEIWAIARNEEKLKQLLKESGDGNIRTFSMDLSDRASIAEIEKELHNSAVTVKYLVNNAGFAKFCSYGDISIEESLNMIDLNISAVVALGLVCIPYMEKGSHIINIASQASFFPLPYQNIYSSTKAFVRNYTRALNVELKSRGIYATAVCPGWMKTGLFDRGLIGAKNGTNKFSGMVTPDVVAAKAFVDAKKGKDISVYGWYVKATHLLSKVMPQKIMMMVWVRQQNIKTPLP</sequence>
<accession>A0A7G5MUI1</accession>
<evidence type="ECO:0000256" key="3">
    <source>
        <dbReference type="RuleBase" id="RU000363"/>
    </source>
</evidence>
<dbReference type="Proteomes" id="UP000515789">
    <property type="component" value="Chromosome"/>
</dbReference>
<protein>
    <submittedName>
        <fullName evidence="4">SDR family NAD(P)-dependent oxidoreductase</fullName>
    </submittedName>
</protein>
<reference evidence="4 5" key="1">
    <citation type="submission" date="2019-04" db="EMBL/GenBank/DDBJ databases">
        <authorList>
            <person name="Schori C."/>
            <person name="Ahrens C."/>
        </authorList>
    </citation>
    <scope>NUCLEOTIDE SEQUENCE [LARGE SCALE GENOMIC DNA]</scope>
    <source>
        <strain evidence="4 5">DSM 2950</strain>
    </source>
</reference>
<dbReference type="PRINTS" id="PR00081">
    <property type="entry name" value="GDHRDH"/>
</dbReference>
<dbReference type="Pfam" id="PF00106">
    <property type="entry name" value="adh_short"/>
    <property type="match status" value="1"/>
</dbReference>
<dbReference type="PANTHER" id="PTHR42901">
    <property type="entry name" value="ALCOHOL DEHYDROGENASE"/>
    <property type="match status" value="1"/>
</dbReference>
<dbReference type="EMBL" id="CP039126">
    <property type="protein sequence ID" value="QMW78274.1"/>
    <property type="molecule type" value="Genomic_DNA"/>
</dbReference>
<dbReference type="InterPro" id="IPR036291">
    <property type="entry name" value="NAD(P)-bd_dom_sf"/>
</dbReference>
<dbReference type="SUPFAM" id="SSF51735">
    <property type="entry name" value="NAD(P)-binding Rossmann-fold domains"/>
    <property type="match status" value="1"/>
</dbReference>
<keyword evidence="2" id="KW-0560">Oxidoreductase</keyword>
<evidence type="ECO:0000256" key="1">
    <source>
        <dbReference type="ARBA" id="ARBA00006484"/>
    </source>
</evidence>
<proteinExistence type="inferred from homology"/>
<organism evidence="4 5">
    <name type="scientific">Blautia producta</name>
    <dbReference type="NCBI Taxonomy" id="33035"/>
    <lineage>
        <taxon>Bacteria</taxon>
        <taxon>Bacillati</taxon>
        <taxon>Bacillota</taxon>
        <taxon>Clostridia</taxon>
        <taxon>Lachnospirales</taxon>
        <taxon>Lachnospiraceae</taxon>
        <taxon>Blautia</taxon>
    </lineage>
</organism>